<evidence type="ECO:0000256" key="10">
    <source>
        <dbReference type="SAM" id="Phobius"/>
    </source>
</evidence>
<evidence type="ECO:0000256" key="8">
    <source>
        <dbReference type="ARBA" id="ARBA00023214"/>
    </source>
</evidence>
<dbReference type="InterPro" id="IPR050368">
    <property type="entry name" value="ClC-type_chloride_channel"/>
</dbReference>
<dbReference type="GO" id="GO:0034707">
    <property type="term" value="C:chloride channel complex"/>
    <property type="evidence" value="ECO:0007669"/>
    <property type="project" value="UniProtKB-KW"/>
</dbReference>
<evidence type="ECO:0000256" key="4">
    <source>
        <dbReference type="ARBA" id="ARBA00022989"/>
    </source>
</evidence>
<evidence type="ECO:0000256" key="7">
    <source>
        <dbReference type="ARBA" id="ARBA00023173"/>
    </source>
</evidence>
<dbReference type="CDD" id="cd00400">
    <property type="entry name" value="Voltage_gated_ClC"/>
    <property type="match status" value="1"/>
</dbReference>
<protein>
    <submittedName>
        <fullName evidence="11">Chloride channel, voltage gated</fullName>
    </submittedName>
</protein>
<gene>
    <name evidence="11" type="ORF">B1B_03125</name>
</gene>
<dbReference type="GO" id="GO:0005254">
    <property type="term" value="F:chloride channel activity"/>
    <property type="evidence" value="ECO:0007669"/>
    <property type="project" value="UniProtKB-KW"/>
</dbReference>
<feature type="transmembrane region" description="Helical" evidence="10">
    <location>
        <begin position="80"/>
        <end position="104"/>
    </location>
</feature>
<keyword evidence="8" id="KW-0868">Chloride</keyword>
<keyword evidence="2" id="KW-0813">Transport</keyword>
<feature type="transmembrane region" description="Helical" evidence="10">
    <location>
        <begin position="116"/>
        <end position="137"/>
    </location>
</feature>
<dbReference type="SUPFAM" id="SSF81340">
    <property type="entry name" value="Clc chloride channel"/>
    <property type="match status" value="1"/>
</dbReference>
<accession>T1BL00</accession>
<keyword evidence="4 10" id="KW-1133">Transmembrane helix</keyword>
<feature type="non-terminal residue" evidence="11">
    <location>
        <position position="184"/>
    </location>
</feature>
<dbReference type="PANTHER" id="PTHR43427">
    <property type="entry name" value="CHLORIDE CHANNEL PROTEIN CLC-E"/>
    <property type="match status" value="1"/>
</dbReference>
<comment type="subcellular location">
    <subcellularLocation>
        <location evidence="1">Membrane</location>
        <topology evidence="1">Multi-pass membrane protein</topology>
    </subcellularLocation>
</comment>
<keyword evidence="6 10" id="KW-0472">Membrane</keyword>
<feature type="transmembrane region" description="Helical" evidence="10">
    <location>
        <begin position="6"/>
        <end position="28"/>
    </location>
</feature>
<dbReference type="AlphaFoldDB" id="T1BL00"/>
<organism evidence="11">
    <name type="scientific">mine drainage metagenome</name>
    <dbReference type="NCBI Taxonomy" id="410659"/>
    <lineage>
        <taxon>unclassified sequences</taxon>
        <taxon>metagenomes</taxon>
        <taxon>ecological metagenomes</taxon>
    </lineage>
</organism>
<dbReference type="PANTHER" id="PTHR43427:SF6">
    <property type="entry name" value="CHLORIDE CHANNEL PROTEIN CLC-E"/>
    <property type="match status" value="1"/>
</dbReference>
<evidence type="ECO:0000256" key="3">
    <source>
        <dbReference type="ARBA" id="ARBA00022692"/>
    </source>
</evidence>
<dbReference type="Pfam" id="PF00654">
    <property type="entry name" value="Voltage_CLC"/>
    <property type="match status" value="1"/>
</dbReference>
<feature type="transmembrane region" description="Helical" evidence="10">
    <location>
        <begin position="143"/>
        <end position="162"/>
    </location>
</feature>
<evidence type="ECO:0000313" key="11">
    <source>
        <dbReference type="EMBL" id="EQD73621.1"/>
    </source>
</evidence>
<feature type="transmembrane region" description="Helical" evidence="10">
    <location>
        <begin position="40"/>
        <end position="60"/>
    </location>
</feature>
<evidence type="ECO:0000256" key="1">
    <source>
        <dbReference type="ARBA" id="ARBA00004141"/>
    </source>
</evidence>
<dbReference type="InterPro" id="IPR014743">
    <property type="entry name" value="Cl-channel_core"/>
</dbReference>
<dbReference type="InterPro" id="IPR001807">
    <property type="entry name" value="ClC"/>
</dbReference>
<evidence type="ECO:0000256" key="2">
    <source>
        <dbReference type="ARBA" id="ARBA00022448"/>
    </source>
</evidence>
<dbReference type="EMBL" id="AUZY01001899">
    <property type="protein sequence ID" value="EQD73621.1"/>
    <property type="molecule type" value="Genomic_DNA"/>
</dbReference>
<keyword evidence="7" id="KW-0869">Chloride channel</keyword>
<keyword evidence="5" id="KW-0406">Ion transport</keyword>
<sequence length="184" mass="19091">ALLPGVFASIIAYAVFGAVFGYQPLFAIPGGYHFHQPIQLVWFAVIGLLAGGLGLLYSKSFYGIVRLSHRLPFSKKLRPALGGLLVGLMALGLPEVLGTGYGWVQKGLGTEMLHTPLLIILALPLARILATGLSIGTGGSGGVFGPGMVIGAFTGLAVWRVLEPFAPGVGHDPAPFVIVGMMAV</sequence>
<evidence type="ECO:0000256" key="9">
    <source>
        <dbReference type="ARBA" id="ARBA00023303"/>
    </source>
</evidence>
<proteinExistence type="predicted"/>
<keyword evidence="9" id="KW-0407">Ion channel</keyword>
<feature type="non-terminal residue" evidence="11">
    <location>
        <position position="1"/>
    </location>
</feature>
<reference evidence="11" key="1">
    <citation type="submission" date="2013-08" db="EMBL/GenBank/DDBJ databases">
        <authorList>
            <person name="Mendez C."/>
            <person name="Richter M."/>
            <person name="Ferrer M."/>
            <person name="Sanchez J."/>
        </authorList>
    </citation>
    <scope>NUCLEOTIDE SEQUENCE</scope>
</reference>
<evidence type="ECO:0000256" key="5">
    <source>
        <dbReference type="ARBA" id="ARBA00023065"/>
    </source>
</evidence>
<name>T1BL00_9ZZZZ</name>
<keyword evidence="3 10" id="KW-0812">Transmembrane</keyword>
<evidence type="ECO:0000256" key="6">
    <source>
        <dbReference type="ARBA" id="ARBA00023136"/>
    </source>
</evidence>
<dbReference type="Gene3D" id="1.10.3080.10">
    <property type="entry name" value="Clc chloride channel"/>
    <property type="match status" value="1"/>
</dbReference>
<comment type="caution">
    <text evidence="11">The sequence shown here is derived from an EMBL/GenBank/DDBJ whole genome shotgun (WGS) entry which is preliminary data.</text>
</comment>
<reference evidence="11" key="2">
    <citation type="journal article" date="2014" name="ISME J.">
        <title>Microbial stratification in low pH oxic and suboxic macroscopic growths along an acid mine drainage.</title>
        <authorList>
            <person name="Mendez-Garcia C."/>
            <person name="Mesa V."/>
            <person name="Sprenger R.R."/>
            <person name="Richter M."/>
            <person name="Diez M.S."/>
            <person name="Solano J."/>
            <person name="Bargiela R."/>
            <person name="Golyshina O.V."/>
            <person name="Manteca A."/>
            <person name="Ramos J.L."/>
            <person name="Gallego J.R."/>
            <person name="Llorente I."/>
            <person name="Martins Dos Santos V.A."/>
            <person name="Jensen O.N."/>
            <person name="Pelaez A.I."/>
            <person name="Sanchez J."/>
            <person name="Ferrer M."/>
        </authorList>
    </citation>
    <scope>NUCLEOTIDE SEQUENCE</scope>
</reference>